<evidence type="ECO:0000256" key="1">
    <source>
        <dbReference type="SAM" id="MobiDB-lite"/>
    </source>
</evidence>
<feature type="compositionally biased region" description="Low complexity" evidence="1">
    <location>
        <begin position="60"/>
        <end position="70"/>
    </location>
</feature>
<feature type="region of interest" description="Disordered" evidence="1">
    <location>
        <begin position="278"/>
        <end position="347"/>
    </location>
</feature>
<dbReference type="Pfam" id="PF01876">
    <property type="entry name" value="RNase_P_p30"/>
    <property type="match status" value="1"/>
</dbReference>
<comment type="caution">
    <text evidence="2">The sequence shown here is derived from an EMBL/GenBank/DDBJ whole genome shotgun (WGS) entry which is preliminary data.</text>
</comment>
<name>A0A8I2ZKV3_VERLO</name>
<gene>
    <name evidence="2" type="ORF">HYQ45_009415</name>
</gene>
<dbReference type="Proteomes" id="UP000689129">
    <property type="component" value="Unassembled WGS sequence"/>
</dbReference>
<feature type="region of interest" description="Disordered" evidence="1">
    <location>
        <begin position="49"/>
        <end position="85"/>
    </location>
</feature>
<dbReference type="GO" id="GO:0008033">
    <property type="term" value="P:tRNA processing"/>
    <property type="evidence" value="ECO:0007669"/>
    <property type="project" value="InterPro"/>
</dbReference>
<protein>
    <submittedName>
        <fullName evidence="2">Ribonuclease P protein subunit 3 like</fullName>
    </submittedName>
</protein>
<sequence>MLYDLSIPWSPSTTTRDLENTITFSAALGYNVIALNHIIDGPLPSTITNPLPKLDAGPPSTSSSSSTSSSARAPQPANTTTPRRPTILHRATLVYSDPAQNHRMPGLAAAYDLLAVRPTNERAFSSACLSLADPALISLDLTARFDFHFRPKPCMAAVARGVRFEICYAHALRGGAAGGGPDAARARAAFVANFQALARATRGRGLVISSEAQSALQLRGPADVVNLLAVWGLGTERGMEALRGNPRGVVVNEGLKRTSYKSVINVVGTAARAEDTEMKDIGADMGTGTQQEGGKKGKNAAKRKNDESGAAVGAEQPQAISKRQAKKLRLAQKEAAAAATPTTTEKA</sequence>
<dbReference type="EMBL" id="JAEMWZ010000190">
    <property type="protein sequence ID" value="KAG7132124.1"/>
    <property type="molecule type" value="Genomic_DNA"/>
</dbReference>
<dbReference type="GO" id="GO:0005655">
    <property type="term" value="C:nucleolar ribonuclease P complex"/>
    <property type="evidence" value="ECO:0007669"/>
    <property type="project" value="TreeGrafter"/>
</dbReference>
<evidence type="ECO:0000313" key="3">
    <source>
        <dbReference type="Proteomes" id="UP000689129"/>
    </source>
</evidence>
<feature type="compositionally biased region" description="Low complexity" evidence="1">
    <location>
        <begin position="333"/>
        <end position="347"/>
    </location>
</feature>
<proteinExistence type="predicted"/>
<organism evidence="2 3">
    <name type="scientific">Verticillium longisporum</name>
    <name type="common">Verticillium dahliae var. longisporum</name>
    <dbReference type="NCBI Taxonomy" id="100787"/>
    <lineage>
        <taxon>Eukaryota</taxon>
        <taxon>Fungi</taxon>
        <taxon>Dikarya</taxon>
        <taxon>Ascomycota</taxon>
        <taxon>Pezizomycotina</taxon>
        <taxon>Sordariomycetes</taxon>
        <taxon>Hypocreomycetidae</taxon>
        <taxon>Glomerellales</taxon>
        <taxon>Plectosphaerellaceae</taxon>
        <taxon>Verticillium</taxon>
    </lineage>
</organism>
<evidence type="ECO:0000313" key="2">
    <source>
        <dbReference type="EMBL" id="KAG7132124.1"/>
    </source>
</evidence>
<dbReference type="PANTHER" id="PTHR13031:SF0">
    <property type="entry name" value="RIBONUCLEASE P PROTEIN SUBUNIT P30"/>
    <property type="match status" value="1"/>
</dbReference>
<dbReference type="GO" id="GO:0003723">
    <property type="term" value="F:RNA binding"/>
    <property type="evidence" value="ECO:0007669"/>
    <property type="project" value="TreeGrafter"/>
</dbReference>
<dbReference type="AlphaFoldDB" id="A0A8I2ZKV3"/>
<dbReference type="PANTHER" id="PTHR13031">
    <property type="entry name" value="RIBONUCLEASE P SUBUNIT P30"/>
    <property type="match status" value="1"/>
</dbReference>
<dbReference type="OrthoDB" id="17948at2759"/>
<accession>A0A8I2ZKV3</accession>
<dbReference type="InterPro" id="IPR002738">
    <property type="entry name" value="RNase_P_p30"/>
</dbReference>
<reference evidence="2" key="1">
    <citation type="journal article" date="2021" name="Mol. Plant Pathol.">
        <title>A 20-kb lineage-specific genomic region tames virulence in pathogenic amphidiploid Verticillium longisporum.</title>
        <authorList>
            <person name="Harting R."/>
            <person name="Starke J."/>
            <person name="Kusch H."/>
            <person name="Poggeler S."/>
            <person name="Maurus I."/>
            <person name="Schluter R."/>
            <person name="Landesfeind M."/>
            <person name="Bulla I."/>
            <person name="Nowrousian M."/>
            <person name="de Jonge R."/>
            <person name="Stahlhut G."/>
            <person name="Hoff K.J."/>
            <person name="Asshauer K.P."/>
            <person name="Thurmer A."/>
            <person name="Stanke M."/>
            <person name="Daniel R."/>
            <person name="Morgenstern B."/>
            <person name="Thomma B.P.H.J."/>
            <person name="Kronstad J.W."/>
            <person name="Braus-Stromeyer S.A."/>
            <person name="Braus G.H."/>
        </authorList>
    </citation>
    <scope>NUCLEOTIDE SEQUENCE</scope>
    <source>
        <strain evidence="2">Vl32</strain>
    </source>
</reference>